<evidence type="ECO:0000256" key="2">
    <source>
        <dbReference type="ARBA" id="ARBA00022578"/>
    </source>
</evidence>
<dbReference type="SUPFAM" id="SSF53098">
    <property type="entry name" value="Ribonuclease H-like"/>
    <property type="match status" value="1"/>
</dbReference>
<name>A0A972SPA6_9BURK</name>
<evidence type="ECO:0000256" key="1">
    <source>
        <dbReference type="ARBA" id="ARBA00002286"/>
    </source>
</evidence>
<dbReference type="InterPro" id="IPR047930">
    <property type="entry name" value="Transpos_IS6"/>
</dbReference>
<evidence type="ECO:0000313" key="6">
    <source>
        <dbReference type="EMBL" id="NPT60835.1"/>
    </source>
</evidence>
<comment type="caution">
    <text evidence="6">The sequence shown here is derived from an EMBL/GenBank/DDBJ whole genome shotgun (WGS) entry which is preliminary data.</text>
</comment>
<dbReference type="InterPro" id="IPR052183">
    <property type="entry name" value="IS_Transposase"/>
</dbReference>
<dbReference type="Pfam" id="PF13610">
    <property type="entry name" value="DDE_Tnp_IS240"/>
    <property type="match status" value="1"/>
</dbReference>
<comment type="function">
    <text evidence="1">Involved in the transposition of the insertion sequence.</text>
</comment>
<gene>
    <name evidence="6" type="ORF">GNZ13_41380</name>
</gene>
<dbReference type="Proteomes" id="UP000655523">
    <property type="component" value="Unassembled WGS sequence"/>
</dbReference>
<dbReference type="InterPro" id="IPR032874">
    <property type="entry name" value="DDE_dom"/>
</dbReference>
<dbReference type="GO" id="GO:0032196">
    <property type="term" value="P:transposition"/>
    <property type="evidence" value="ECO:0007669"/>
    <property type="project" value="UniProtKB-KW"/>
</dbReference>
<dbReference type="PANTHER" id="PTHR35528">
    <property type="entry name" value="BLL1675 PROTEIN"/>
    <property type="match status" value="1"/>
</dbReference>
<dbReference type="GO" id="GO:0003677">
    <property type="term" value="F:DNA binding"/>
    <property type="evidence" value="ECO:0007669"/>
    <property type="project" value="UniProtKB-KW"/>
</dbReference>
<dbReference type="AlphaFoldDB" id="A0A972SPA6"/>
<sequence length="239" mass="27950">MSKRKDLEGLFDGWHFDREIIILCVRWYLRYKLSLRDLVEMMAERGLSLVHTTIMRCVKRFTPEFVKRWNRLGVPTGRSWHVDETYLKIRGKWVYLYRTVDRAGQTVDFMLRAKRDVSAAKAFFRKAIKHQGQPRETITLDGYAAAHRAMREMKADGLLPECTKVRSSKYLNNLIEQDHRNIKSRTNVMLGFKRFRSAATTISGIELMHRIRKGQFNLSIPGLKDTAAPAVWNAVLFDQ</sequence>
<proteinExistence type="predicted"/>
<feature type="domain" description="DDE" evidence="5">
    <location>
        <begin position="78"/>
        <end position="215"/>
    </location>
</feature>
<evidence type="ECO:0000313" key="7">
    <source>
        <dbReference type="Proteomes" id="UP000655523"/>
    </source>
</evidence>
<dbReference type="InterPro" id="IPR012337">
    <property type="entry name" value="RNaseH-like_sf"/>
</dbReference>
<accession>A0A972SPA6</accession>
<dbReference type="NCBIfam" id="NF033587">
    <property type="entry name" value="transpos_IS6"/>
    <property type="match status" value="1"/>
</dbReference>
<protein>
    <submittedName>
        <fullName evidence="6">IS6 family transposase</fullName>
    </submittedName>
</protein>
<keyword evidence="2" id="KW-0815">Transposition</keyword>
<evidence type="ECO:0000259" key="5">
    <source>
        <dbReference type="Pfam" id="PF13610"/>
    </source>
</evidence>
<dbReference type="GO" id="GO:0006310">
    <property type="term" value="P:DNA recombination"/>
    <property type="evidence" value="ECO:0007669"/>
    <property type="project" value="UniProtKB-KW"/>
</dbReference>
<dbReference type="Gene3D" id="3.30.420.10">
    <property type="entry name" value="Ribonuclease H-like superfamily/Ribonuclease H"/>
    <property type="match status" value="1"/>
</dbReference>
<keyword evidence="7" id="KW-1185">Reference proteome</keyword>
<keyword evidence="4" id="KW-0233">DNA recombination</keyword>
<evidence type="ECO:0000256" key="4">
    <source>
        <dbReference type="ARBA" id="ARBA00023172"/>
    </source>
</evidence>
<dbReference type="PANTHER" id="PTHR35528:SF3">
    <property type="entry name" value="BLL1675 PROTEIN"/>
    <property type="match status" value="1"/>
</dbReference>
<dbReference type="RefSeq" id="WP_172176097.1">
    <property type="nucleotide sequence ID" value="NZ_WOEZ01000240.1"/>
</dbReference>
<evidence type="ECO:0000256" key="3">
    <source>
        <dbReference type="ARBA" id="ARBA00023125"/>
    </source>
</evidence>
<keyword evidence="3" id="KW-0238">DNA-binding</keyword>
<dbReference type="InterPro" id="IPR036397">
    <property type="entry name" value="RNaseH_sf"/>
</dbReference>
<reference evidence="6 7" key="1">
    <citation type="submission" date="2019-11" db="EMBL/GenBank/DDBJ databases">
        <title>Metabolism of dissolved organic matter in forest soils.</title>
        <authorList>
            <person name="Cyle K.T."/>
            <person name="Wilhelm R.C."/>
            <person name="Martinez C.E."/>
        </authorList>
    </citation>
    <scope>NUCLEOTIDE SEQUENCE [LARGE SCALE GENOMIC DNA]</scope>
    <source>
        <strain evidence="6 7">5N</strain>
    </source>
</reference>
<organism evidence="6 7">
    <name type="scientific">Paraburkholderia elongata</name>
    <dbReference type="NCBI Taxonomy" id="2675747"/>
    <lineage>
        <taxon>Bacteria</taxon>
        <taxon>Pseudomonadati</taxon>
        <taxon>Pseudomonadota</taxon>
        <taxon>Betaproteobacteria</taxon>
        <taxon>Burkholderiales</taxon>
        <taxon>Burkholderiaceae</taxon>
        <taxon>Paraburkholderia</taxon>
    </lineage>
</organism>
<dbReference type="EMBL" id="WOEZ01000240">
    <property type="protein sequence ID" value="NPT60835.1"/>
    <property type="molecule type" value="Genomic_DNA"/>
</dbReference>